<sequence>MYHEYACDYETRDQEHALARESPPVKPDPDANVPAFSFPLARHHRHQQYQYTCLGFSLDVLRAFARSEFGIVLSHLGG</sequence>
<dbReference type="InParanoid" id="A0A409W6D9"/>
<accession>A0A409W6D9</accession>
<organism evidence="1 2">
    <name type="scientific">Psilocybe cyanescens</name>
    <dbReference type="NCBI Taxonomy" id="93625"/>
    <lineage>
        <taxon>Eukaryota</taxon>
        <taxon>Fungi</taxon>
        <taxon>Dikarya</taxon>
        <taxon>Basidiomycota</taxon>
        <taxon>Agaricomycotina</taxon>
        <taxon>Agaricomycetes</taxon>
        <taxon>Agaricomycetidae</taxon>
        <taxon>Agaricales</taxon>
        <taxon>Agaricineae</taxon>
        <taxon>Strophariaceae</taxon>
        <taxon>Psilocybe</taxon>
    </lineage>
</organism>
<evidence type="ECO:0000313" key="1">
    <source>
        <dbReference type="EMBL" id="PPQ74080.1"/>
    </source>
</evidence>
<dbReference type="Proteomes" id="UP000283269">
    <property type="component" value="Unassembled WGS sequence"/>
</dbReference>
<comment type="caution">
    <text evidence="1">The sequence shown here is derived from an EMBL/GenBank/DDBJ whole genome shotgun (WGS) entry which is preliminary data.</text>
</comment>
<reference evidence="1 2" key="1">
    <citation type="journal article" date="2018" name="Evol. Lett.">
        <title>Horizontal gene cluster transfer increased hallucinogenic mushroom diversity.</title>
        <authorList>
            <person name="Reynolds H.T."/>
            <person name="Vijayakumar V."/>
            <person name="Gluck-Thaler E."/>
            <person name="Korotkin H.B."/>
            <person name="Matheny P.B."/>
            <person name="Slot J.C."/>
        </authorList>
    </citation>
    <scope>NUCLEOTIDE SEQUENCE [LARGE SCALE GENOMIC DNA]</scope>
    <source>
        <strain evidence="1 2">2631</strain>
    </source>
</reference>
<name>A0A409W6D9_PSICY</name>
<dbReference type="EMBL" id="NHYD01003722">
    <property type="protein sequence ID" value="PPQ74080.1"/>
    <property type="molecule type" value="Genomic_DNA"/>
</dbReference>
<proteinExistence type="predicted"/>
<dbReference type="AlphaFoldDB" id="A0A409W6D9"/>
<evidence type="ECO:0000313" key="2">
    <source>
        <dbReference type="Proteomes" id="UP000283269"/>
    </source>
</evidence>
<keyword evidence="2" id="KW-1185">Reference proteome</keyword>
<protein>
    <submittedName>
        <fullName evidence="1">Uncharacterized protein</fullName>
    </submittedName>
</protein>
<gene>
    <name evidence="1" type="ORF">CVT25_001465</name>
</gene>